<dbReference type="Gene3D" id="3.20.20.70">
    <property type="entry name" value="Aldolase class I"/>
    <property type="match status" value="1"/>
</dbReference>
<gene>
    <name evidence="1" type="ORF">ENM78_01285</name>
</gene>
<dbReference type="AlphaFoldDB" id="A0A7J3ZJ24"/>
<sequence>MATKNFVMCKHYIDGEGPAVECTLDRKKFSRTSEKKISNGEPIIGVGAGIGVIAKMAEKAGTHLIIPKHHSDKNYNFSVLQYVSRAR</sequence>
<protein>
    <submittedName>
        <fullName evidence="1">Uncharacterized protein</fullName>
    </submittedName>
</protein>
<evidence type="ECO:0000313" key="1">
    <source>
        <dbReference type="EMBL" id="HHQ80087.1"/>
    </source>
</evidence>
<dbReference type="SUPFAM" id="SSF51621">
    <property type="entry name" value="Phosphoenolpyruvate/pyruvate domain"/>
    <property type="match status" value="1"/>
</dbReference>
<organism evidence="1">
    <name type="scientific">Fervidicoccus fontis</name>
    <dbReference type="NCBI Taxonomy" id="683846"/>
    <lineage>
        <taxon>Archaea</taxon>
        <taxon>Thermoproteota</taxon>
        <taxon>Thermoprotei</taxon>
        <taxon>Fervidicoccales</taxon>
        <taxon>Fervidicoccaceae</taxon>
        <taxon>Fervidicoccus</taxon>
    </lineage>
</organism>
<dbReference type="InterPro" id="IPR013785">
    <property type="entry name" value="Aldolase_TIM"/>
</dbReference>
<dbReference type="GO" id="GO:0003824">
    <property type="term" value="F:catalytic activity"/>
    <property type="evidence" value="ECO:0007669"/>
    <property type="project" value="InterPro"/>
</dbReference>
<reference evidence="1" key="1">
    <citation type="journal article" date="2020" name="mSystems">
        <title>Genome- and Community-Level Interaction Insights into Carbon Utilization and Element Cycling Functions of Hydrothermarchaeota in Hydrothermal Sediment.</title>
        <authorList>
            <person name="Zhou Z."/>
            <person name="Liu Y."/>
            <person name="Xu W."/>
            <person name="Pan J."/>
            <person name="Luo Z.H."/>
            <person name="Li M."/>
        </authorList>
    </citation>
    <scope>NUCLEOTIDE SEQUENCE [LARGE SCALE GENOMIC DNA]</scope>
    <source>
        <strain evidence="1">SpSt-1116</strain>
    </source>
</reference>
<proteinExistence type="predicted"/>
<comment type="caution">
    <text evidence="1">The sequence shown here is derived from an EMBL/GenBank/DDBJ whole genome shotgun (WGS) entry which is preliminary data.</text>
</comment>
<accession>A0A7J3ZJ24</accession>
<dbReference type="InterPro" id="IPR015813">
    <property type="entry name" value="Pyrv/PenolPyrv_kinase-like_dom"/>
</dbReference>
<name>A0A7J3ZJ24_9CREN</name>
<dbReference type="EMBL" id="DRZC01000019">
    <property type="protein sequence ID" value="HHQ80087.1"/>
    <property type="molecule type" value="Genomic_DNA"/>
</dbReference>